<dbReference type="AlphaFoldDB" id="A0A667G2Z0"/>
<accession>A0A667G2Z0</accession>
<keyword evidence="2" id="KW-1185">Reference proteome</keyword>
<dbReference type="Proteomes" id="UP000472241">
    <property type="component" value="Unplaced"/>
</dbReference>
<reference evidence="1" key="2">
    <citation type="submission" date="2025-09" db="UniProtKB">
        <authorList>
            <consortium name="Ensembl"/>
        </authorList>
    </citation>
    <scope>IDENTIFICATION</scope>
</reference>
<dbReference type="Ensembl" id="ENSLCNT00005001168.1">
    <property type="protein sequence ID" value="ENSLCNP00005001022.1"/>
    <property type="gene ID" value="ENSLCNG00005000741.1"/>
</dbReference>
<sequence>MINCKYFRLLLLDSKLPCPLHQWLIREVKYYVDLEPEKTITFSSEMGTSILPLRPLGTTWVSHWLV</sequence>
<evidence type="ECO:0000313" key="1">
    <source>
        <dbReference type="Ensembl" id="ENSLCNP00005001022.1"/>
    </source>
</evidence>
<organism evidence="1 2">
    <name type="scientific">Lynx canadensis</name>
    <name type="common">Canada lynx</name>
    <name type="synonym">Felis canadensis</name>
    <dbReference type="NCBI Taxonomy" id="61383"/>
    <lineage>
        <taxon>Eukaryota</taxon>
        <taxon>Metazoa</taxon>
        <taxon>Chordata</taxon>
        <taxon>Craniata</taxon>
        <taxon>Vertebrata</taxon>
        <taxon>Euteleostomi</taxon>
        <taxon>Mammalia</taxon>
        <taxon>Eutheria</taxon>
        <taxon>Laurasiatheria</taxon>
        <taxon>Carnivora</taxon>
        <taxon>Feliformia</taxon>
        <taxon>Felidae</taxon>
        <taxon>Felinae</taxon>
        <taxon>Lynx</taxon>
    </lineage>
</organism>
<reference evidence="1" key="1">
    <citation type="submission" date="2025-08" db="UniProtKB">
        <authorList>
            <consortium name="Ensembl"/>
        </authorList>
    </citation>
    <scope>IDENTIFICATION</scope>
</reference>
<protein>
    <submittedName>
        <fullName evidence="1">Uncharacterized protein</fullName>
    </submittedName>
</protein>
<name>A0A667G2Z0_LYNCA</name>
<evidence type="ECO:0000313" key="2">
    <source>
        <dbReference type="Proteomes" id="UP000472241"/>
    </source>
</evidence>
<proteinExistence type="predicted"/>